<evidence type="ECO:0000313" key="2">
    <source>
        <dbReference type="Proteomes" id="UP000015531"/>
    </source>
</evidence>
<name>T0IHD6_9SPHN</name>
<comment type="caution">
    <text evidence="1">The sequence shown here is derived from an EMBL/GenBank/DDBJ whole genome shotgun (WGS) entry which is preliminary data.</text>
</comment>
<evidence type="ECO:0000313" key="1">
    <source>
        <dbReference type="EMBL" id="EQB11115.1"/>
    </source>
</evidence>
<accession>T0IHD6</accession>
<dbReference type="PROSITE" id="PS51257">
    <property type="entry name" value="PROKAR_LIPOPROTEIN"/>
    <property type="match status" value="1"/>
</dbReference>
<gene>
    <name evidence="1" type="ORF">RLDS_24795</name>
</gene>
<reference evidence="1 2" key="1">
    <citation type="journal article" date="2013" name="Genome Announc.">
        <title>Draft Genome Sequence of Sphingobium lactosutens Strain DS20T, Isolated from a Hexachlorocyclohexane Dumpsite.</title>
        <authorList>
            <person name="Kumar R."/>
            <person name="Dwivedi V."/>
            <person name="Negi V."/>
            <person name="Khurana J.P."/>
            <person name="Lal R."/>
        </authorList>
    </citation>
    <scope>NUCLEOTIDE SEQUENCE [LARGE SCALE GENOMIC DNA]</scope>
    <source>
        <strain evidence="1 2">DS20</strain>
    </source>
</reference>
<keyword evidence="2" id="KW-1185">Reference proteome</keyword>
<dbReference type="AlphaFoldDB" id="T0IHD6"/>
<sequence length="31" mass="3246">MKPMLPAFKPHSGSWVLAACAAYPSSPEVTA</sequence>
<protein>
    <submittedName>
        <fullName evidence="1">Uncharacterized protein</fullName>
    </submittedName>
</protein>
<dbReference type="Proteomes" id="UP000015531">
    <property type="component" value="Unassembled WGS sequence"/>
</dbReference>
<dbReference type="EMBL" id="ATDP01000108">
    <property type="protein sequence ID" value="EQB11115.1"/>
    <property type="molecule type" value="Genomic_DNA"/>
</dbReference>
<proteinExistence type="predicted"/>
<organism evidence="1 2">
    <name type="scientific">Sphingobium lactosutens DS20</name>
    <dbReference type="NCBI Taxonomy" id="1331060"/>
    <lineage>
        <taxon>Bacteria</taxon>
        <taxon>Pseudomonadati</taxon>
        <taxon>Pseudomonadota</taxon>
        <taxon>Alphaproteobacteria</taxon>
        <taxon>Sphingomonadales</taxon>
        <taxon>Sphingomonadaceae</taxon>
        <taxon>Sphingobium</taxon>
    </lineage>
</organism>